<dbReference type="AlphaFoldDB" id="H9UM52"/>
<dbReference type="Gene3D" id="1.10.10.10">
    <property type="entry name" value="Winged helix-like DNA-binding domain superfamily/Winged helix DNA-binding domain"/>
    <property type="match status" value="1"/>
</dbReference>
<dbReference type="EMBL" id="CP003282">
    <property type="protein sequence ID" value="AFG38595.1"/>
    <property type="molecule type" value="Genomic_DNA"/>
</dbReference>
<reference evidence="3" key="1">
    <citation type="journal article" date="2013" name="Stand. Genomic Sci.">
        <title>Complete genome sequence of the halophilic bacterium Spirochaeta africana type strain (Z-7692(T)) from the alkaline Lake Magadi in the East African Rift.</title>
        <authorList>
            <person name="Liolos K."/>
            <person name="Abt B."/>
            <person name="Scheuner C."/>
            <person name="Teshima H."/>
            <person name="Held B."/>
            <person name="Lapidus A."/>
            <person name="Nolan M."/>
            <person name="Lucas S."/>
            <person name="Deshpande S."/>
            <person name="Cheng J.F."/>
            <person name="Tapia R."/>
            <person name="Goodwin L.A."/>
            <person name="Pitluck S."/>
            <person name="Pagani I."/>
            <person name="Ivanova N."/>
            <person name="Mavromatis K."/>
            <person name="Mikhailova N."/>
            <person name="Huntemann M."/>
            <person name="Pati A."/>
            <person name="Chen A."/>
            <person name="Palaniappan K."/>
            <person name="Land M."/>
            <person name="Rohde M."/>
            <person name="Tindall B.J."/>
            <person name="Detter J.C."/>
            <person name="Goker M."/>
            <person name="Bristow J."/>
            <person name="Eisen J.A."/>
            <person name="Markowitz V."/>
            <person name="Hugenholtz P."/>
            <person name="Woyke T."/>
            <person name="Klenk H.P."/>
            <person name="Kyrpides N.C."/>
        </authorList>
    </citation>
    <scope>NUCLEOTIDE SEQUENCE</scope>
    <source>
        <strain evidence="3">ATCC 700263 / DSM 8902 / Z-7692</strain>
    </source>
</reference>
<dbReference type="RefSeq" id="WP_014456577.1">
    <property type="nucleotide sequence ID" value="NC_017098.1"/>
</dbReference>
<keyword evidence="3" id="KW-1185">Reference proteome</keyword>
<dbReference type="PATRIC" id="fig|889378.3.peg.2541"/>
<dbReference type="eggNOG" id="COG1959">
    <property type="taxonomic scope" value="Bacteria"/>
</dbReference>
<dbReference type="NCBIfam" id="TIGR00738">
    <property type="entry name" value="rrf2_super"/>
    <property type="match status" value="1"/>
</dbReference>
<name>H9UM52_SPIAZ</name>
<dbReference type="InterPro" id="IPR000944">
    <property type="entry name" value="Tscrpt_reg_Rrf2"/>
</dbReference>
<dbReference type="InterPro" id="IPR036390">
    <property type="entry name" value="WH_DNA-bd_sf"/>
</dbReference>
<organism evidence="2 3">
    <name type="scientific">Spirochaeta africana (strain ATCC 700263 / DSM 8902 / Z-7692)</name>
    <dbReference type="NCBI Taxonomy" id="889378"/>
    <lineage>
        <taxon>Bacteria</taxon>
        <taxon>Pseudomonadati</taxon>
        <taxon>Spirochaetota</taxon>
        <taxon>Spirochaetia</taxon>
        <taxon>Spirochaetales</taxon>
        <taxon>Spirochaetaceae</taxon>
        <taxon>Spirochaeta</taxon>
    </lineage>
</organism>
<dbReference type="HOGENOM" id="CLU_107144_1_3_12"/>
<dbReference type="InterPro" id="IPR036388">
    <property type="entry name" value="WH-like_DNA-bd_sf"/>
</dbReference>
<dbReference type="SUPFAM" id="SSF46785">
    <property type="entry name" value="Winged helix' DNA-binding domain"/>
    <property type="match status" value="1"/>
</dbReference>
<dbReference type="PANTHER" id="PTHR33221">
    <property type="entry name" value="WINGED HELIX-TURN-HELIX TRANSCRIPTIONAL REGULATOR, RRF2 FAMILY"/>
    <property type="match status" value="1"/>
</dbReference>
<dbReference type="GO" id="GO:0005829">
    <property type="term" value="C:cytosol"/>
    <property type="evidence" value="ECO:0007669"/>
    <property type="project" value="TreeGrafter"/>
</dbReference>
<dbReference type="Proteomes" id="UP000007383">
    <property type="component" value="Chromosome"/>
</dbReference>
<dbReference type="KEGG" id="sfc:Spiaf_2565"/>
<dbReference type="GO" id="GO:0003677">
    <property type="term" value="F:DNA binding"/>
    <property type="evidence" value="ECO:0007669"/>
    <property type="project" value="UniProtKB-KW"/>
</dbReference>
<dbReference type="PROSITE" id="PS51197">
    <property type="entry name" value="HTH_RRF2_2"/>
    <property type="match status" value="1"/>
</dbReference>
<protein>
    <submittedName>
        <fullName evidence="2">Rrf2 family protein, putative transcriptional regulator</fullName>
    </submittedName>
</protein>
<dbReference type="GO" id="GO:0003700">
    <property type="term" value="F:DNA-binding transcription factor activity"/>
    <property type="evidence" value="ECO:0007669"/>
    <property type="project" value="TreeGrafter"/>
</dbReference>
<gene>
    <name evidence="2" type="ordered locus">Spiaf_2565</name>
</gene>
<evidence type="ECO:0000256" key="1">
    <source>
        <dbReference type="ARBA" id="ARBA00023125"/>
    </source>
</evidence>
<sequence length="125" mass="13662">MRITTKGRYAIRAITNLAMANSDKPKPIKAIAEEEGISPEFLEQIFFRLKKTGMISSVRGPGGGFRLARDPKDISVKEIFNAVGEGIDLTPCTTMCEEDDALPKNPNAYTASGCERTAECLVHDI</sequence>
<dbReference type="PANTHER" id="PTHR33221:SF5">
    <property type="entry name" value="HTH-TYPE TRANSCRIPTIONAL REGULATOR ISCR"/>
    <property type="match status" value="1"/>
</dbReference>
<keyword evidence="1" id="KW-0238">DNA-binding</keyword>
<evidence type="ECO:0000313" key="3">
    <source>
        <dbReference type="Proteomes" id="UP000007383"/>
    </source>
</evidence>
<proteinExistence type="predicted"/>
<accession>H9UM52</accession>
<dbReference type="STRING" id="889378.Spiaf_2565"/>
<evidence type="ECO:0000313" key="2">
    <source>
        <dbReference type="EMBL" id="AFG38595.1"/>
    </source>
</evidence>
<dbReference type="Pfam" id="PF02082">
    <property type="entry name" value="Rrf2"/>
    <property type="match status" value="1"/>
</dbReference>